<accession>A0A919B758</accession>
<feature type="compositionally biased region" description="Gly residues" evidence="1">
    <location>
        <begin position="152"/>
        <end position="161"/>
    </location>
</feature>
<dbReference type="PANTHER" id="PTHR48098">
    <property type="entry name" value="ENTEROCHELIN ESTERASE-RELATED"/>
    <property type="match status" value="1"/>
</dbReference>
<dbReference type="InterPro" id="IPR000801">
    <property type="entry name" value="Esterase-like"/>
</dbReference>
<keyword evidence="2" id="KW-0812">Transmembrane</keyword>
<evidence type="ECO:0000256" key="2">
    <source>
        <dbReference type="SAM" id="Phobius"/>
    </source>
</evidence>
<dbReference type="AlphaFoldDB" id="A0A919B758"/>
<evidence type="ECO:0000313" key="4">
    <source>
        <dbReference type="Proteomes" id="UP000638313"/>
    </source>
</evidence>
<organism evidence="3 4">
    <name type="scientific">Streptomyces mashuensis</name>
    <dbReference type="NCBI Taxonomy" id="33904"/>
    <lineage>
        <taxon>Bacteria</taxon>
        <taxon>Bacillati</taxon>
        <taxon>Actinomycetota</taxon>
        <taxon>Actinomycetes</taxon>
        <taxon>Kitasatosporales</taxon>
        <taxon>Streptomycetaceae</taxon>
        <taxon>Streptomyces</taxon>
    </lineage>
</organism>
<feature type="compositionally biased region" description="Basic and acidic residues" evidence="1">
    <location>
        <begin position="71"/>
        <end position="81"/>
    </location>
</feature>
<dbReference type="Pfam" id="PF00756">
    <property type="entry name" value="Esterase"/>
    <property type="match status" value="1"/>
</dbReference>
<reference evidence="3" key="2">
    <citation type="submission" date="2020-09" db="EMBL/GenBank/DDBJ databases">
        <authorList>
            <person name="Sun Q."/>
            <person name="Ohkuma M."/>
        </authorList>
    </citation>
    <scope>NUCLEOTIDE SEQUENCE</scope>
    <source>
        <strain evidence="3">JCM 4059</strain>
    </source>
</reference>
<feature type="region of interest" description="Disordered" evidence="1">
    <location>
        <begin position="150"/>
        <end position="170"/>
    </location>
</feature>
<protein>
    <recommendedName>
        <fullName evidence="5">Esterase</fullName>
    </recommendedName>
</protein>
<evidence type="ECO:0000256" key="1">
    <source>
        <dbReference type="SAM" id="MobiDB-lite"/>
    </source>
</evidence>
<keyword evidence="2" id="KW-1133">Transmembrane helix</keyword>
<feature type="compositionally biased region" description="Gly residues" evidence="1">
    <location>
        <begin position="55"/>
        <end position="70"/>
    </location>
</feature>
<dbReference type="SUPFAM" id="SSF53474">
    <property type="entry name" value="alpha/beta-Hydrolases"/>
    <property type="match status" value="1"/>
</dbReference>
<dbReference type="PANTHER" id="PTHR48098:SF1">
    <property type="entry name" value="DIACYLGLYCEROL ACYLTRANSFERASE_MYCOLYLTRANSFERASE AG85A"/>
    <property type="match status" value="1"/>
</dbReference>
<feature type="compositionally biased region" description="Low complexity" evidence="1">
    <location>
        <begin position="21"/>
        <end position="32"/>
    </location>
</feature>
<evidence type="ECO:0000313" key="3">
    <source>
        <dbReference type="EMBL" id="GHF56521.1"/>
    </source>
</evidence>
<reference evidence="3" key="1">
    <citation type="journal article" date="2014" name="Int. J. Syst. Evol. Microbiol.">
        <title>Complete genome sequence of Corynebacterium casei LMG S-19264T (=DSM 44701T), isolated from a smear-ripened cheese.</title>
        <authorList>
            <consortium name="US DOE Joint Genome Institute (JGI-PGF)"/>
            <person name="Walter F."/>
            <person name="Albersmeier A."/>
            <person name="Kalinowski J."/>
            <person name="Ruckert C."/>
        </authorList>
    </citation>
    <scope>NUCLEOTIDE SEQUENCE</scope>
    <source>
        <strain evidence="3">JCM 4059</strain>
    </source>
</reference>
<feature type="region of interest" description="Disordered" evidence="1">
    <location>
        <begin position="1"/>
        <end position="110"/>
    </location>
</feature>
<dbReference type="InterPro" id="IPR050583">
    <property type="entry name" value="Mycobacterial_A85_antigen"/>
</dbReference>
<keyword evidence="2" id="KW-0472">Membrane</keyword>
<sequence>MTHSPNGGYRPGAGYPPQPPGGYRQPGGQQQPGYPPPAPGGYQQRPQGYPPQAPGGYGRPQDGPGGPGGYDGHDGYGRHDGYGGPGGPGGYDPHDDHDSGDYQSQGRKRASRAKKWTIVVACIAVLGLLAGGVMKYMEIGPFSKKGDPVSFGSGGSGGDKGGAQAKPADDKTLMPTGPAAQFKNANTLGDGTEIGVVTLQGKKSGFTGKVWVWAPKQYKDPKYAKSGFPVLISLPGGPGYPNNYWMGTDLGLESSIAKWSEEGKSLPFILAMPVLNPDAKYYYDGSDIPNQPKMGTWLTEDVPDLIKQNFRTLKSRDGWAFMGSSSGGFAGFKAVLKHPDKFKAVIASGPDIVPDSPLWKGHDKEKAENNPELLSKQLIEHKGPDVYVAFQYGTLESPITRNGVDKYLREYGNKGPIHTNLQVIQGGKHDAKTYVKGMGEGSIAYISKVMEGPTPSS</sequence>
<dbReference type="EMBL" id="BNBD01000009">
    <property type="protein sequence ID" value="GHF56521.1"/>
    <property type="molecule type" value="Genomic_DNA"/>
</dbReference>
<dbReference type="InterPro" id="IPR029058">
    <property type="entry name" value="AB_hydrolase_fold"/>
</dbReference>
<name>A0A919B758_9ACTN</name>
<dbReference type="GO" id="GO:0016747">
    <property type="term" value="F:acyltransferase activity, transferring groups other than amino-acyl groups"/>
    <property type="evidence" value="ECO:0007669"/>
    <property type="project" value="TreeGrafter"/>
</dbReference>
<dbReference type="Proteomes" id="UP000638313">
    <property type="component" value="Unassembled WGS sequence"/>
</dbReference>
<proteinExistence type="predicted"/>
<gene>
    <name evidence="3" type="ORF">GCM10010218_42320</name>
</gene>
<evidence type="ECO:0008006" key="5">
    <source>
        <dbReference type="Google" id="ProtNLM"/>
    </source>
</evidence>
<comment type="caution">
    <text evidence="3">The sequence shown here is derived from an EMBL/GenBank/DDBJ whole genome shotgun (WGS) entry which is preliminary data.</text>
</comment>
<dbReference type="Gene3D" id="3.40.50.1820">
    <property type="entry name" value="alpha/beta hydrolase"/>
    <property type="match status" value="1"/>
</dbReference>
<keyword evidence="4" id="KW-1185">Reference proteome</keyword>
<feature type="transmembrane region" description="Helical" evidence="2">
    <location>
        <begin position="116"/>
        <end position="137"/>
    </location>
</feature>